<dbReference type="eggNOG" id="ENOG5032QCJ">
    <property type="taxonomic scope" value="Bacteria"/>
</dbReference>
<protein>
    <submittedName>
        <fullName evidence="1">Uncharacterized protein</fullName>
    </submittedName>
</protein>
<dbReference type="AlphaFoldDB" id="A0A0H3I9I9"/>
<proteinExistence type="predicted"/>
<gene>
    <name evidence="1" type="ordered locus">W5S_4611</name>
</gene>
<organism evidence="1 2">
    <name type="scientific">Pectobacterium parmentieri</name>
    <dbReference type="NCBI Taxonomy" id="1905730"/>
    <lineage>
        <taxon>Bacteria</taxon>
        <taxon>Pseudomonadati</taxon>
        <taxon>Pseudomonadota</taxon>
        <taxon>Gammaproteobacteria</taxon>
        <taxon>Enterobacterales</taxon>
        <taxon>Pectobacteriaceae</taxon>
        <taxon>Pectobacterium</taxon>
    </lineage>
</organism>
<dbReference type="Proteomes" id="UP000008044">
    <property type="component" value="Chromosome"/>
</dbReference>
<dbReference type="KEGG" id="pec:W5S_4611"/>
<sequence length="38" mass="4230">MLGLWRKHVAARNNQQIILASGGAVLFKKEDFIQGTCD</sequence>
<dbReference type="EMBL" id="CP003415">
    <property type="protein sequence ID" value="AFI92657.1"/>
    <property type="molecule type" value="Genomic_DNA"/>
</dbReference>
<name>A0A0H3I9I9_PECPM</name>
<evidence type="ECO:0000313" key="1">
    <source>
        <dbReference type="EMBL" id="AFI92657.1"/>
    </source>
</evidence>
<evidence type="ECO:0000313" key="2">
    <source>
        <dbReference type="Proteomes" id="UP000008044"/>
    </source>
</evidence>
<dbReference type="PATRIC" id="fig|1166016.3.peg.4673"/>
<accession>A0A0H3I9I9</accession>
<reference evidence="1 2" key="1">
    <citation type="journal article" date="2012" name="J. Bacteriol.">
        <title>Genome sequence of Pectobacterium sp. strain SCC3193.</title>
        <authorList>
            <person name="Koskinen J.P."/>
            <person name="Laine P."/>
            <person name="Niemi O."/>
            <person name="Nykyri J."/>
            <person name="Harjunpaa H."/>
            <person name="Auvinen P."/>
            <person name="Paulin L."/>
            <person name="Pirhonen M."/>
            <person name="Palva T."/>
            <person name="Holm L."/>
        </authorList>
    </citation>
    <scope>NUCLEOTIDE SEQUENCE [LARGE SCALE GENOMIC DNA]</scope>
    <source>
        <strain evidence="1 2">SCC3193</strain>
    </source>
</reference>
<dbReference type="HOGENOM" id="CLU_3331238_0_0_6"/>